<dbReference type="Pfam" id="PF00579">
    <property type="entry name" value="tRNA-synt_1b"/>
    <property type="match status" value="1"/>
</dbReference>
<accession>A0ABR6DYY3</accession>
<feature type="binding site" evidence="8">
    <location>
        <position position="221"/>
    </location>
    <ligand>
        <name>ATP</name>
        <dbReference type="ChEBI" id="CHEBI:30616"/>
    </ligand>
</feature>
<organism evidence="10 11">
    <name type="scientific">Micrococcus aloeverae</name>
    <dbReference type="NCBI Taxonomy" id="1391911"/>
    <lineage>
        <taxon>Bacteria</taxon>
        <taxon>Bacillati</taxon>
        <taxon>Actinomycetota</taxon>
        <taxon>Actinomycetes</taxon>
        <taxon>Micrococcales</taxon>
        <taxon>Micrococcaceae</taxon>
        <taxon>Micrococcus</taxon>
    </lineage>
</organism>
<evidence type="ECO:0000256" key="8">
    <source>
        <dbReference type="HAMAP-Rule" id="MF_00140"/>
    </source>
</evidence>
<keyword evidence="6 8" id="KW-0030">Aminoacyl-tRNA synthetase</keyword>
<evidence type="ECO:0000256" key="7">
    <source>
        <dbReference type="ARBA" id="ARBA00049929"/>
    </source>
</evidence>
<dbReference type="PANTHER" id="PTHR43766">
    <property type="entry name" value="TRYPTOPHAN--TRNA LIGASE, MITOCHONDRIAL"/>
    <property type="match status" value="1"/>
</dbReference>
<evidence type="ECO:0000313" key="10">
    <source>
        <dbReference type="EMBL" id="MBA9081516.1"/>
    </source>
</evidence>
<feature type="binding site" evidence="8">
    <location>
        <begin position="182"/>
        <end position="184"/>
    </location>
    <ligand>
        <name>ATP</name>
        <dbReference type="ChEBI" id="CHEBI:30616"/>
    </ligand>
</feature>
<evidence type="ECO:0000256" key="3">
    <source>
        <dbReference type="ARBA" id="ARBA00022741"/>
    </source>
</evidence>
<dbReference type="PANTHER" id="PTHR43766:SF1">
    <property type="entry name" value="TRYPTOPHAN--TRNA LIGASE, MITOCHONDRIAL"/>
    <property type="match status" value="1"/>
</dbReference>
<feature type="short sequence motif" description="'KMSKS' region" evidence="8">
    <location>
        <begin position="230"/>
        <end position="234"/>
    </location>
</feature>
<dbReference type="Proteomes" id="UP000582085">
    <property type="component" value="Unassembled WGS sequence"/>
</dbReference>
<comment type="caution">
    <text evidence="8">Lacks conserved residue(s) required for the propagation of feature annotation.</text>
</comment>
<dbReference type="Gene3D" id="1.10.240.10">
    <property type="entry name" value="Tyrosyl-Transfer RNA Synthetase"/>
    <property type="match status" value="1"/>
</dbReference>
<comment type="function">
    <text evidence="8">Catalyzes the attachment of tryptophan to tRNA(Trp).</text>
</comment>
<sequence length="368" mass="39937">MQERPEAEMTMKKNSVQDVLAQDAAATAHLAGASARHRVLSGMQPSADSLHLGNYLGALVNWERTQADFEAFFFIPDLHAITVPQDPAALAERTRVAAAQFIAGGIDPERSTLFVQSQVPEHAQLAWVLTCMTGMGEAMRMTQFKDKSAKQGADAAGVGLLAYPMLMAADILLYQPHGVPVGDDQRQHVELTRDLAQRFNHRYGETFVVPTGFYPETGARIYDLQDPTSKMSKSAASPNGLINILEEPKKTAKKIKSAVTDDGTEVRFDREAKPGVSNLLTILAAVSGTPIPQLEEEFVGKMYGHLKVAVADAVVERLAPVRERALELLADPAELDRILASGAEKARAVATPVLEDVYAKVGFLPPLR</sequence>
<protein>
    <recommendedName>
        <fullName evidence="8">Tryptophan--tRNA ligase</fullName>
        <ecNumber evidence="8">6.1.1.2</ecNumber>
    </recommendedName>
    <alternativeName>
        <fullName evidence="8">Tryptophanyl-tRNA synthetase</fullName>
        <shortName evidence="8">TrpRS</shortName>
    </alternativeName>
</protein>
<dbReference type="PRINTS" id="PR01039">
    <property type="entry name" value="TRNASYNTHTRP"/>
</dbReference>
<feature type="binding site" evidence="8">
    <location>
        <begin position="230"/>
        <end position="234"/>
    </location>
    <ligand>
        <name>ATP</name>
        <dbReference type="ChEBI" id="CHEBI:30616"/>
    </ligand>
</feature>
<dbReference type="SUPFAM" id="SSF52374">
    <property type="entry name" value="Nucleotidylyl transferase"/>
    <property type="match status" value="1"/>
</dbReference>
<dbReference type="PROSITE" id="PS00178">
    <property type="entry name" value="AA_TRNA_LIGASE_I"/>
    <property type="match status" value="1"/>
</dbReference>
<keyword evidence="8" id="KW-0963">Cytoplasm</keyword>
<dbReference type="InterPro" id="IPR024109">
    <property type="entry name" value="Trp-tRNA-ligase_bac-type"/>
</dbReference>
<keyword evidence="2 8" id="KW-0436">Ligase</keyword>
<dbReference type="InterPro" id="IPR002306">
    <property type="entry name" value="Trp-tRNA-ligase"/>
</dbReference>
<proteinExistence type="inferred from homology"/>
<evidence type="ECO:0000256" key="4">
    <source>
        <dbReference type="ARBA" id="ARBA00022840"/>
    </source>
</evidence>
<feature type="binding site" evidence="8">
    <location>
        <begin position="53"/>
        <end position="54"/>
    </location>
    <ligand>
        <name>ATP</name>
        <dbReference type="ChEBI" id="CHEBI:30616"/>
    </ligand>
</feature>
<keyword evidence="4 8" id="KW-0067">ATP-binding</keyword>
<dbReference type="NCBIfam" id="TIGR00233">
    <property type="entry name" value="trpS"/>
    <property type="match status" value="1"/>
</dbReference>
<gene>
    <name evidence="8" type="primary">trpS</name>
    <name evidence="10" type="ORF">FHR79_001632</name>
</gene>
<evidence type="ECO:0000256" key="6">
    <source>
        <dbReference type="ARBA" id="ARBA00023146"/>
    </source>
</evidence>
<dbReference type="InterPro" id="IPR050203">
    <property type="entry name" value="Trp-tRNA_synthetase"/>
</dbReference>
<evidence type="ECO:0000256" key="1">
    <source>
        <dbReference type="ARBA" id="ARBA00005594"/>
    </source>
</evidence>
<name>A0ABR6DYY3_9MICC</name>
<dbReference type="HAMAP" id="MF_00140_B">
    <property type="entry name" value="Trp_tRNA_synth_B"/>
    <property type="match status" value="1"/>
</dbReference>
<dbReference type="Gene3D" id="3.40.50.620">
    <property type="entry name" value="HUPs"/>
    <property type="match status" value="1"/>
</dbReference>
<reference evidence="10 11" key="1">
    <citation type="submission" date="2020-08" db="EMBL/GenBank/DDBJ databases">
        <title>The Agave Microbiome: Exploring the role of microbial communities in plant adaptations to desert environments.</title>
        <authorList>
            <person name="Partida-Martinez L.P."/>
        </authorList>
    </citation>
    <scope>NUCLEOTIDE SEQUENCE [LARGE SCALE GENOMIC DNA]</scope>
    <source>
        <strain evidence="10 11">RAT4</strain>
    </source>
</reference>
<keyword evidence="11" id="KW-1185">Reference proteome</keyword>
<evidence type="ECO:0000256" key="2">
    <source>
        <dbReference type="ARBA" id="ARBA00022598"/>
    </source>
</evidence>
<comment type="similarity">
    <text evidence="1 8 9">Belongs to the class-I aminoacyl-tRNA synthetase family.</text>
</comment>
<dbReference type="EMBL" id="JACJIO010000010">
    <property type="protein sequence ID" value="MBA9081516.1"/>
    <property type="molecule type" value="Genomic_DNA"/>
</dbReference>
<comment type="subunit">
    <text evidence="8">Homodimer.</text>
</comment>
<dbReference type="InterPro" id="IPR002305">
    <property type="entry name" value="aa-tRNA-synth_Ic"/>
</dbReference>
<keyword evidence="5 8" id="KW-0648">Protein biosynthesis</keyword>
<feature type="binding site" evidence="8">
    <location>
        <begin position="44"/>
        <end position="46"/>
    </location>
    <ligand>
        <name>ATP</name>
        <dbReference type="ChEBI" id="CHEBI:30616"/>
    </ligand>
</feature>
<dbReference type="InterPro" id="IPR001412">
    <property type="entry name" value="aa-tRNA-synth_I_CS"/>
</dbReference>
<evidence type="ECO:0000256" key="5">
    <source>
        <dbReference type="ARBA" id="ARBA00022917"/>
    </source>
</evidence>
<evidence type="ECO:0000256" key="9">
    <source>
        <dbReference type="RuleBase" id="RU363036"/>
    </source>
</evidence>
<comment type="catalytic activity">
    <reaction evidence="7 8">
        <text>tRNA(Trp) + L-tryptophan + ATP = L-tryptophyl-tRNA(Trp) + AMP + diphosphate + H(+)</text>
        <dbReference type="Rhea" id="RHEA:24080"/>
        <dbReference type="Rhea" id="RHEA-COMP:9671"/>
        <dbReference type="Rhea" id="RHEA-COMP:9705"/>
        <dbReference type="ChEBI" id="CHEBI:15378"/>
        <dbReference type="ChEBI" id="CHEBI:30616"/>
        <dbReference type="ChEBI" id="CHEBI:33019"/>
        <dbReference type="ChEBI" id="CHEBI:57912"/>
        <dbReference type="ChEBI" id="CHEBI:78442"/>
        <dbReference type="ChEBI" id="CHEBI:78535"/>
        <dbReference type="ChEBI" id="CHEBI:456215"/>
        <dbReference type="EC" id="6.1.1.2"/>
    </reaction>
</comment>
<evidence type="ECO:0000313" key="11">
    <source>
        <dbReference type="Proteomes" id="UP000582085"/>
    </source>
</evidence>
<comment type="caution">
    <text evidence="10">The sequence shown here is derived from an EMBL/GenBank/DDBJ whole genome shotgun (WGS) entry which is preliminary data.</text>
</comment>
<comment type="subcellular location">
    <subcellularLocation>
        <location evidence="8">Cytoplasm</location>
    </subcellularLocation>
</comment>
<feature type="binding site" evidence="8">
    <location>
        <position position="170"/>
    </location>
    <ligand>
        <name>L-tryptophan</name>
        <dbReference type="ChEBI" id="CHEBI:57912"/>
    </ligand>
</feature>
<dbReference type="GO" id="GO:0004830">
    <property type="term" value="F:tryptophan-tRNA ligase activity"/>
    <property type="evidence" value="ECO:0007669"/>
    <property type="project" value="UniProtKB-EC"/>
</dbReference>
<keyword evidence="3 8" id="KW-0547">Nucleotide-binding</keyword>
<dbReference type="EC" id="6.1.1.2" evidence="8"/>
<dbReference type="CDD" id="cd00806">
    <property type="entry name" value="TrpRS_core"/>
    <property type="match status" value="1"/>
</dbReference>
<dbReference type="InterPro" id="IPR014729">
    <property type="entry name" value="Rossmann-like_a/b/a_fold"/>
</dbReference>